<feature type="compositionally biased region" description="Gly residues" evidence="1">
    <location>
        <begin position="136"/>
        <end position="164"/>
    </location>
</feature>
<feature type="region of interest" description="Disordered" evidence="1">
    <location>
        <begin position="134"/>
        <end position="236"/>
    </location>
</feature>
<keyword evidence="4" id="KW-1185">Reference proteome</keyword>
<comment type="caution">
    <text evidence="3">The sequence shown here is derived from an EMBL/GenBank/DDBJ whole genome shotgun (WGS) entry which is preliminary data.</text>
</comment>
<evidence type="ECO:0000313" key="4">
    <source>
        <dbReference type="Proteomes" id="UP000481087"/>
    </source>
</evidence>
<dbReference type="EMBL" id="WTUZ01000020">
    <property type="protein sequence ID" value="MZQ83894.1"/>
    <property type="molecule type" value="Genomic_DNA"/>
</dbReference>
<accession>A0A6L8V133</accession>
<feature type="compositionally biased region" description="Low complexity" evidence="1">
    <location>
        <begin position="167"/>
        <end position="185"/>
    </location>
</feature>
<protein>
    <submittedName>
        <fullName evidence="3">Uncharacterized protein</fullName>
    </submittedName>
</protein>
<gene>
    <name evidence="3" type="ORF">GQF01_17420</name>
</gene>
<organism evidence="3 4">
    <name type="scientific">Paenibacillus silvestris</name>
    <dbReference type="NCBI Taxonomy" id="2606219"/>
    <lineage>
        <taxon>Bacteria</taxon>
        <taxon>Bacillati</taxon>
        <taxon>Bacillota</taxon>
        <taxon>Bacilli</taxon>
        <taxon>Bacillales</taxon>
        <taxon>Paenibacillaceae</taxon>
        <taxon>Paenibacillus</taxon>
    </lineage>
</organism>
<evidence type="ECO:0000313" key="3">
    <source>
        <dbReference type="EMBL" id="MZQ83894.1"/>
    </source>
</evidence>
<evidence type="ECO:0000256" key="2">
    <source>
        <dbReference type="SAM" id="SignalP"/>
    </source>
</evidence>
<dbReference type="AlphaFoldDB" id="A0A6L8V133"/>
<dbReference type="PROSITE" id="PS51257">
    <property type="entry name" value="PROKAR_LIPOPROTEIN"/>
    <property type="match status" value="1"/>
</dbReference>
<feature type="region of interest" description="Disordered" evidence="1">
    <location>
        <begin position="27"/>
        <end position="61"/>
    </location>
</feature>
<feature type="compositionally biased region" description="Gly residues" evidence="1">
    <location>
        <begin position="199"/>
        <end position="218"/>
    </location>
</feature>
<feature type="signal peptide" evidence="2">
    <location>
        <begin position="1"/>
        <end position="24"/>
    </location>
</feature>
<evidence type="ECO:0000256" key="1">
    <source>
        <dbReference type="SAM" id="MobiDB-lite"/>
    </source>
</evidence>
<feature type="chain" id="PRO_5038809406" evidence="2">
    <location>
        <begin position="25"/>
        <end position="236"/>
    </location>
</feature>
<proteinExistence type="predicted"/>
<dbReference type="Proteomes" id="UP000481087">
    <property type="component" value="Unassembled WGS sequence"/>
</dbReference>
<name>A0A6L8V133_9BACL</name>
<reference evidence="3 4" key="1">
    <citation type="submission" date="2019-12" db="EMBL/GenBank/DDBJ databases">
        <title>Paenibacillus sp. nov. sp. isolated from soil.</title>
        <authorList>
            <person name="Kim J."/>
            <person name="Jeong S.E."/>
            <person name="Jung H.S."/>
            <person name="Jeon C.O."/>
        </authorList>
    </citation>
    <scope>NUCLEOTIDE SEQUENCE [LARGE SCALE GENOMIC DNA]</scope>
    <source>
        <strain evidence="3 4">5J-6</strain>
    </source>
</reference>
<sequence length="236" mass="24159">MKMKQIAGLCILIPALLSGCGNQSAPQQVAASTAQPGQSSQQNAQSTADGKQGQNRPAMSQAQRQLFSTFQTLLMMDKAEGLAITKEQAQVMLPVAQDIETKAELSDDNKTKLFEKLTDAQKKFIDDFANRMANRGNGGGNGPGGANGGNQGDGTRGNGGGQKGGKPDASASTSPSASPNAAASSDGTDTGKQPRENGGKAGGNRPVGGNGFGNGNGGQMKDPAKQLVELLQERVK</sequence>
<keyword evidence="2" id="KW-0732">Signal</keyword>
<dbReference type="RefSeq" id="WP_202556430.1">
    <property type="nucleotide sequence ID" value="NZ_WTUZ01000020.1"/>
</dbReference>